<accession>X0Y5I4</accession>
<sequence>MGTTLAGQTVDVTPEPAYARPPWKVRLAWAALSLFGGSVAGIVAAAALWALTH</sequence>
<evidence type="ECO:0000313" key="2">
    <source>
        <dbReference type="EMBL" id="GAG32111.1"/>
    </source>
</evidence>
<proteinExistence type="predicted"/>
<comment type="caution">
    <text evidence="2">The sequence shown here is derived from an EMBL/GenBank/DDBJ whole genome shotgun (WGS) entry which is preliminary data.</text>
</comment>
<reference evidence="2" key="1">
    <citation type="journal article" date="2014" name="Front. Microbiol.">
        <title>High frequency of phylogenetically diverse reductive dehalogenase-homologous genes in deep subseafloor sedimentary metagenomes.</title>
        <authorList>
            <person name="Kawai M."/>
            <person name="Futagami T."/>
            <person name="Toyoda A."/>
            <person name="Takaki Y."/>
            <person name="Nishi S."/>
            <person name="Hori S."/>
            <person name="Arai W."/>
            <person name="Tsubouchi T."/>
            <person name="Morono Y."/>
            <person name="Uchiyama I."/>
            <person name="Ito T."/>
            <person name="Fujiyama A."/>
            <person name="Inagaki F."/>
            <person name="Takami H."/>
        </authorList>
    </citation>
    <scope>NUCLEOTIDE SEQUENCE</scope>
    <source>
        <strain evidence="2">Expedition CK06-06</strain>
    </source>
</reference>
<dbReference type="AlphaFoldDB" id="X0Y5I4"/>
<gene>
    <name evidence="2" type="ORF">S01H1_68435</name>
</gene>
<evidence type="ECO:0000256" key="1">
    <source>
        <dbReference type="SAM" id="Phobius"/>
    </source>
</evidence>
<feature type="transmembrane region" description="Helical" evidence="1">
    <location>
        <begin position="27"/>
        <end position="51"/>
    </location>
</feature>
<keyword evidence="1" id="KW-0812">Transmembrane</keyword>
<protein>
    <submittedName>
        <fullName evidence="2">Uncharacterized protein</fullName>
    </submittedName>
</protein>
<dbReference type="EMBL" id="BARS01045388">
    <property type="protein sequence ID" value="GAG32111.1"/>
    <property type="molecule type" value="Genomic_DNA"/>
</dbReference>
<name>X0Y5I4_9ZZZZ</name>
<keyword evidence="1" id="KW-1133">Transmembrane helix</keyword>
<organism evidence="2">
    <name type="scientific">marine sediment metagenome</name>
    <dbReference type="NCBI Taxonomy" id="412755"/>
    <lineage>
        <taxon>unclassified sequences</taxon>
        <taxon>metagenomes</taxon>
        <taxon>ecological metagenomes</taxon>
    </lineage>
</organism>
<keyword evidence="1" id="KW-0472">Membrane</keyword>